<evidence type="ECO:0000313" key="9">
    <source>
        <dbReference type="EMBL" id="RRQ21060.1"/>
    </source>
</evidence>
<dbReference type="PANTHER" id="PTHR43833:SF5">
    <property type="entry name" value="TRK SYSTEM POTASSIUM UPTAKE PROTEIN TRKA"/>
    <property type="match status" value="1"/>
</dbReference>
<dbReference type="OrthoDB" id="7375203at2"/>
<dbReference type="SUPFAM" id="SSF51735">
    <property type="entry name" value="NAD(P)-binding Rossmann-fold domains"/>
    <property type="match status" value="1"/>
</dbReference>
<feature type="domain" description="RCK C-terminal" evidence="8">
    <location>
        <begin position="136"/>
        <end position="214"/>
    </location>
</feature>
<proteinExistence type="predicted"/>
<keyword evidence="6" id="KW-0406">Ion transport</keyword>
<sequence length="220" mass="24146">MRTVVIGAGKISTLTAQQLLKQGHEVVIIEKDKARIDELSNELAAGFIHGDGSKPAILREADPAATDFLFTLTGNDQSNIIASLVGRSLGFSRVVTRIDDPAYEHICIELGLSELVVPDYTIARYLTDIVAGKNPLELSAMVKGNARIFSFVAREDDEVAVADLKLPTESRVMFLYRNEKFIIPDMDTTLKKGDEVVVIAHSKVLPDLESRWNPQAENGP</sequence>
<dbReference type="PRINTS" id="PR00335">
    <property type="entry name" value="KUPTAKETRKA"/>
</dbReference>
<keyword evidence="10" id="KW-1185">Reference proteome</keyword>
<evidence type="ECO:0000256" key="4">
    <source>
        <dbReference type="ARBA" id="ARBA00022958"/>
    </source>
</evidence>
<dbReference type="SUPFAM" id="SSF116726">
    <property type="entry name" value="TrkA C-terminal domain-like"/>
    <property type="match status" value="1"/>
</dbReference>
<evidence type="ECO:0000256" key="6">
    <source>
        <dbReference type="ARBA" id="ARBA00023065"/>
    </source>
</evidence>
<evidence type="ECO:0000256" key="1">
    <source>
        <dbReference type="ARBA" id="ARBA00017378"/>
    </source>
</evidence>
<dbReference type="Gene3D" id="3.30.70.1450">
    <property type="entry name" value="Regulator of K+ conductance, C-terminal domain"/>
    <property type="match status" value="1"/>
</dbReference>
<dbReference type="GO" id="GO:0005886">
    <property type="term" value="C:plasma membrane"/>
    <property type="evidence" value="ECO:0007669"/>
    <property type="project" value="InterPro"/>
</dbReference>
<dbReference type="Pfam" id="PF02254">
    <property type="entry name" value="TrkA_N"/>
    <property type="match status" value="1"/>
</dbReference>
<dbReference type="GO" id="GO:0015079">
    <property type="term" value="F:potassium ion transmembrane transporter activity"/>
    <property type="evidence" value="ECO:0007669"/>
    <property type="project" value="InterPro"/>
</dbReference>
<dbReference type="InterPro" id="IPR006036">
    <property type="entry name" value="K_uptake_TrkA"/>
</dbReference>
<evidence type="ECO:0000256" key="5">
    <source>
        <dbReference type="ARBA" id="ARBA00023027"/>
    </source>
</evidence>
<protein>
    <recommendedName>
        <fullName evidence="1">Trk system potassium uptake protein TrkA</fullName>
    </recommendedName>
</protein>
<dbReference type="InterPro" id="IPR003148">
    <property type="entry name" value="RCK_N"/>
</dbReference>
<accession>A0A426QH53</accession>
<dbReference type="InterPro" id="IPR006037">
    <property type="entry name" value="RCK_C"/>
</dbReference>
<keyword evidence="5" id="KW-0520">NAD</keyword>
<keyword evidence="3" id="KW-0633">Potassium transport</keyword>
<keyword evidence="4" id="KW-0630">Potassium</keyword>
<dbReference type="AlphaFoldDB" id="A0A426QH53"/>
<dbReference type="Pfam" id="PF02080">
    <property type="entry name" value="TrkA_C"/>
    <property type="match status" value="1"/>
</dbReference>
<organism evidence="9 10">
    <name type="scientific">Thiohalobacter thiocyanaticus</name>
    <dbReference type="NCBI Taxonomy" id="585455"/>
    <lineage>
        <taxon>Bacteria</taxon>
        <taxon>Pseudomonadati</taxon>
        <taxon>Pseudomonadota</taxon>
        <taxon>Gammaproteobacteria</taxon>
        <taxon>Thiohalobacterales</taxon>
        <taxon>Thiohalobacteraceae</taxon>
        <taxon>Thiohalobacter</taxon>
    </lineage>
</organism>
<dbReference type="Gene3D" id="3.40.50.720">
    <property type="entry name" value="NAD(P)-binding Rossmann-like Domain"/>
    <property type="match status" value="1"/>
</dbReference>
<dbReference type="PANTHER" id="PTHR43833">
    <property type="entry name" value="POTASSIUM CHANNEL PROTEIN 2-RELATED-RELATED"/>
    <property type="match status" value="1"/>
</dbReference>
<name>A0A426QH53_9GAMM</name>
<evidence type="ECO:0000256" key="3">
    <source>
        <dbReference type="ARBA" id="ARBA00022538"/>
    </source>
</evidence>
<dbReference type="InterPro" id="IPR036721">
    <property type="entry name" value="RCK_C_sf"/>
</dbReference>
<dbReference type="PROSITE" id="PS51201">
    <property type="entry name" value="RCK_N"/>
    <property type="match status" value="1"/>
</dbReference>
<keyword evidence="2" id="KW-0813">Transport</keyword>
<evidence type="ECO:0000259" key="7">
    <source>
        <dbReference type="PROSITE" id="PS51201"/>
    </source>
</evidence>
<dbReference type="InterPro" id="IPR036291">
    <property type="entry name" value="NAD(P)-bd_dom_sf"/>
</dbReference>
<dbReference type="PROSITE" id="PS51202">
    <property type="entry name" value="RCK_C"/>
    <property type="match status" value="1"/>
</dbReference>
<comment type="caution">
    <text evidence="9">The sequence shown here is derived from an EMBL/GenBank/DDBJ whole genome shotgun (WGS) entry which is preliminary data.</text>
</comment>
<feature type="domain" description="RCK N-terminal" evidence="7">
    <location>
        <begin position="1"/>
        <end position="117"/>
    </location>
</feature>
<dbReference type="Proteomes" id="UP000287798">
    <property type="component" value="Unassembled WGS sequence"/>
</dbReference>
<gene>
    <name evidence="9" type="ORF">D6C00_03160</name>
</gene>
<evidence type="ECO:0000259" key="8">
    <source>
        <dbReference type="PROSITE" id="PS51202"/>
    </source>
</evidence>
<dbReference type="RefSeq" id="WP_125180273.1">
    <property type="nucleotide sequence ID" value="NZ_QZMU01000001.1"/>
</dbReference>
<evidence type="ECO:0000256" key="2">
    <source>
        <dbReference type="ARBA" id="ARBA00022448"/>
    </source>
</evidence>
<evidence type="ECO:0000313" key="10">
    <source>
        <dbReference type="Proteomes" id="UP000287798"/>
    </source>
</evidence>
<dbReference type="InterPro" id="IPR050721">
    <property type="entry name" value="Trk_Ktr_HKT_K-transport"/>
</dbReference>
<reference evidence="9 10" key="1">
    <citation type="journal article" date="2010" name="Int. J. Syst. Evol. Microbiol.">
        <title>Thiohalobacter thiocyanaticus gen. nov., sp. nov., a moderately halophilic, sulfur-oxidizing gammaproteobacterium from hypersaline lakes, that utilizes thiocyanate.</title>
        <authorList>
            <person name="Sorokin D.Y."/>
            <person name="Kovaleva O.L."/>
            <person name="Tourova T.P."/>
            <person name="Muyzer G."/>
        </authorList>
    </citation>
    <scope>NUCLEOTIDE SEQUENCE [LARGE SCALE GENOMIC DNA]</scope>
    <source>
        <strain evidence="9 10">Hrh1</strain>
    </source>
</reference>
<dbReference type="EMBL" id="QZMU01000001">
    <property type="protein sequence ID" value="RRQ21060.1"/>
    <property type="molecule type" value="Genomic_DNA"/>
</dbReference>